<dbReference type="Proteomes" id="UP000480178">
    <property type="component" value="Chromosome"/>
</dbReference>
<dbReference type="AlphaFoldDB" id="A0A6C0GDS8"/>
<accession>A0A6C0GDS8</accession>
<dbReference type="EMBL" id="CP048222">
    <property type="protein sequence ID" value="QHT66077.1"/>
    <property type="molecule type" value="Genomic_DNA"/>
</dbReference>
<organism evidence="1 2">
    <name type="scientific">Rhodocytophaga rosea</name>
    <dbReference type="NCBI Taxonomy" id="2704465"/>
    <lineage>
        <taxon>Bacteria</taxon>
        <taxon>Pseudomonadati</taxon>
        <taxon>Bacteroidota</taxon>
        <taxon>Cytophagia</taxon>
        <taxon>Cytophagales</taxon>
        <taxon>Rhodocytophagaceae</taxon>
        <taxon>Rhodocytophaga</taxon>
    </lineage>
</organism>
<protein>
    <submittedName>
        <fullName evidence="1">Uncharacterized protein</fullName>
    </submittedName>
</protein>
<evidence type="ECO:0000313" key="1">
    <source>
        <dbReference type="EMBL" id="QHT66077.1"/>
    </source>
</evidence>
<evidence type="ECO:0000313" key="2">
    <source>
        <dbReference type="Proteomes" id="UP000480178"/>
    </source>
</evidence>
<proteinExistence type="predicted"/>
<gene>
    <name evidence="1" type="ORF">GXP67_05045</name>
</gene>
<reference evidence="1 2" key="1">
    <citation type="submission" date="2020-01" db="EMBL/GenBank/DDBJ databases">
        <authorList>
            <person name="Kim M.K."/>
        </authorList>
    </citation>
    <scope>NUCLEOTIDE SEQUENCE [LARGE SCALE GENOMIC DNA]</scope>
    <source>
        <strain evidence="1 2">172606-1</strain>
    </source>
</reference>
<dbReference type="RefSeq" id="WP_162442150.1">
    <property type="nucleotide sequence ID" value="NZ_CP048222.1"/>
</dbReference>
<sequence length="314" mass="36096">MEEVEKLLAERADKLLFYSPYSFIREIGPEIQYEKLIKNKIIDFSDKPDHIIQEVVVGNYTQQFLVNYLSWDAGYFQIPTYRIFAVLYRHKHFPILSQAVTCFRNTFIAGKRKYCFIEIPSEDSLLLQAFTHAGFKLIETRLTYYLPDVQSYENERFPVHKANENDVSALKKVAAEARNPYDRIHADSIFTQEIADQYLATYIEQAINGFADAVLVPSEEQIPAHAFVALSYLANDSKELNCQLSRILLTAVDPSSRGWHYKLISEAVYQSKSVGAKYLLMTTQTTNRAVIRNCEKLGFRLGSSTHILSAYNQD</sequence>
<keyword evidence="2" id="KW-1185">Reference proteome</keyword>
<dbReference type="InterPro" id="IPR016181">
    <property type="entry name" value="Acyl_CoA_acyltransferase"/>
</dbReference>
<dbReference type="KEGG" id="rhoz:GXP67_05045"/>
<dbReference type="Gene3D" id="3.40.630.30">
    <property type="match status" value="1"/>
</dbReference>
<name>A0A6C0GDS8_9BACT</name>
<dbReference type="SUPFAM" id="SSF55729">
    <property type="entry name" value="Acyl-CoA N-acyltransferases (Nat)"/>
    <property type="match status" value="1"/>
</dbReference>